<dbReference type="PANTHER" id="PTHR11352">
    <property type="entry name" value="PROLIFERATING CELL NUCLEAR ANTIGEN"/>
    <property type="match status" value="1"/>
</dbReference>
<dbReference type="CDD" id="cd00577">
    <property type="entry name" value="PCNA"/>
    <property type="match status" value="1"/>
</dbReference>
<dbReference type="Pfam" id="PF02747">
    <property type="entry name" value="PCNA_C"/>
    <property type="match status" value="1"/>
</dbReference>
<reference evidence="7" key="1">
    <citation type="submission" date="2025-08" db="UniProtKB">
        <authorList>
            <consortium name="Ensembl"/>
        </authorList>
    </citation>
    <scope>IDENTIFICATION</scope>
</reference>
<dbReference type="GO" id="GO:0006298">
    <property type="term" value="P:mismatch repair"/>
    <property type="evidence" value="ECO:0007669"/>
    <property type="project" value="TreeGrafter"/>
</dbReference>
<dbReference type="Proteomes" id="UP000472277">
    <property type="component" value="Chromosome 23"/>
</dbReference>
<keyword evidence="8" id="KW-1185">Reference proteome</keyword>
<dbReference type="InParanoid" id="A0A673WPD9"/>
<evidence type="ECO:0000313" key="7">
    <source>
        <dbReference type="Ensembl" id="ENSSTUP00000010958.1"/>
    </source>
</evidence>
<comment type="subcellular location">
    <subcellularLocation>
        <location evidence="3">Nucleus</location>
    </subcellularLocation>
</comment>
<dbReference type="SUPFAM" id="SSF55979">
    <property type="entry name" value="DNA clamp"/>
    <property type="match status" value="2"/>
</dbReference>
<accession>A0A673WPD9</accession>
<evidence type="ECO:0000259" key="5">
    <source>
        <dbReference type="Pfam" id="PF00705"/>
    </source>
</evidence>
<dbReference type="PANTHER" id="PTHR11352:SF0">
    <property type="entry name" value="PROLIFERATING CELL NUCLEAR ANTIGEN"/>
    <property type="match status" value="1"/>
</dbReference>
<dbReference type="AlphaFoldDB" id="A0A673WPD9"/>
<dbReference type="Ensembl" id="ENSSTUT00000011640.1">
    <property type="protein sequence ID" value="ENSSTUP00000010958.1"/>
    <property type="gene ID" value="ENSSTUG00000005225.1"/>
</dbReference>
<dbReference type="OMA" id="MGYYLAP"/>
<gene>
    <name evidence="7" type="primary">PCNA</name>
</gene>
<name>A0A673WPD9_SALTR</name>
<dbReference type="Pfam" id="PF00705">
    <property type="entry name" value="PCNA_N"/>
    <property type="match status" value="2"/>
</dbReference>
<comment type="similarity">
    <text evidence="1 4">Belongs to the PCNA family.</text>
</comment>
<dbReference type="InterPro" id="IPR000730">
    <property type="entry name" value="Pr_cel_nuc_antig"/>
</dbReference>
<dbReference type="GO" id="GO:0014823">
    <property type="term" value="P:response to activity"/>
    <property type="evidence" value="ECO:0007669"/>
    <property type="project" value="Ensembl"/>
</dbReference>
<dbReference type="InterPro" id="IPR022648">
    <property type="entry name" value="Pr_cel_nuc_antig_N"/>
</dbReference>
<dbReference type="InterPro" id="IPR022649">
    <property type="entry name" value="Pr_cel_nuc_antig_C"/>
</dbReference>
<comment type="function">
    <text evidence="3">This protein is an auxiliary protein of DNA polymerase delta and is involved in the control of eukaryotic DNA replication by increasing the polymerase's processivity during elongation of the leading strand.</text>
</comment>
<evidence type="ECO:0000256" key="1">
    <source>
        <dbReference type="ARBA" id="ARBA00010462"/>
    </source>
</evidence>
<feature type="domain" description="Proliferating cell nuclear antigen PCNA C-terminal" evidence="6">
    <location>
        <begin position="111"/>
        <end position="234"/>
    </location>
</feature>
<organism evidence="7 8">
    <name type="scientific">Salmo trutta</name>
    <name type="common">Brown trout</name>
    <dbReference type="NCBI Taxonomy" id="8032"/>
    <lineage>
        <taxon>Eukaryota</taxon>
        <taxon>Metazoa</taxon>
        <taxon>Chordata</taxon>
        <taxon>Craniata</taxon>
        <taxon>Vertebrata</taxon>
        <taxon>Euteleostomi</taxon>
        <taxon>Actinopterygii</taxon>
        <taxon>Neopterygii</taxon>
        <taxon>Teleostei</taxon>
        <taxon>Protacanthopterygii</taxon>
        <taxon>Salmoniformes</taxon>
        <taxon>Salmonidae</taxon>
        <taxon>Salmoninae</taxon>
        <taxon>Salmo</taxon>
    </lineage>
</organism>
<evidence type="ECO:0000256" key="4">
    <source>
        <dbReference type="RuleBase" id="RU003671"/>
    </source>
</evidence>
<reference evidence="7" key="2">
    <citation type="submission" date="2025-09" db="UniProtKB">
        <authorList>
            <consortium name="Ensembl"/>
        </authorList>
    </citation>
    <scope>IDENTIFICATION</scope>
</reference>
<dbReference type="InterPro" id="IPR046938">
    <property type="entry name" value="DNA_clamp_sf"/>
</dbReference>
<dbReference type="GO" id="GO:0030337">
    <property type="term" value="F:DNA polymerase processivity factor activity"/>
    <property type="evidence" value="ECO:0007669"/>
    <property type="project" value="InterPro"/>
</dbReference>
<dbReference type="GO" id="GO:0043626">
    <property type="term" value="C:PCNA complex"/>
    <property type="evidence" value="ECO:0007669"/>
    <property type="project" value="TreeGrafter"/>
</dbReference>
<keyword evidence="3" id="KW-0539">Nucleus</keyword>
<dbReference type="GO" id="GO:0006275">
    <property type="term" value="P:regulation of DNA replication"/>
    <property type="evidence" value="ECO:0007669"/>
    <property type="project" value="InterPro"/>
</dbReference>
<sequence length="240" mass="27299">MFEARLTQGLILMKVLDALKDLITEACCEDVNSSGISLQSMDSSRFLRAHQLAKRWIRLVSLMSKILRCAGNEDIVTLRANDTLMKHGTNQEKVSDYEIKLMDLDVEQLRIPEQEYNCVVKMPSGEFSQICRDLSQIGDAVMITCAKGRVQFSASRELGTGNIKLSQTNIVDNEDESVREVKEQVWLIFTLNYRYLNFFSRATPLPNTVTLCMSEVVEYRIADIGHIKYYLAPKIDEDAS</sequence>
<evidence type="ECO:0000256" key="2">
    <source>
        <dbReference type="ARBA" id="ARBA00023125"/>
    </source>
</evidence>
<protein>
    <recommendedName>
        <fullName evidence="3">DNA sliding clamp PCNA</fullName>
    </recommendedName>
</protein>
<keyword evidence="2 4" id="KW-0238">DNA-binding</keyword>
<keyword evidence="4" id="KW-0235">DNA replication</keyword>
<dbReference type="GO" id="GO:0003677">
    <property type="term" value="F:DNA binding"/>
    <property type="evidence" value="ECO:0007669"/>
    <property type="project" value="UniProtKB-KW"/>
</dbReference>
<proteinExistence type="inferred from homology"/>
<dbReference type="Gene3D" id="3.70.10.10">
    <property type="match status" value="1"/>
</dbReference>
<evidence type="ECO:0000259" key="6">
    <source>
        <dbReference type="Pfam" id="PF02747"/>
    </source>
</evidence>
<dbReference type="PRINTS" id="PR00339">
    <property type="entry name" value="PCNACYCLIN"/>
</dbReference>
<evidence type="ECO:0000256" key="3">
    <source>
        <dbReference type="RuleBase" id="RU000641"/>
    </source>
</evidence>
<feature type="domain" description="Proliferating cell nuclear antigen PCNA N-terminal" evidence="5">
    <location>
        <begin position="62"/>
        <end position="107"/>
    </location>
</feature>
<evidence type="ECO:0000313" key="8">
    <source>
        <dbReference type="Proteomes" id="UP000472277"/>
    </source>
</evidence>
<dbReference type="GeneTree" id="ENSGT00390000004965"/>
<dbReference type="NCBIfam" id="TIGR00590">
    <property type="entry name" value="pcna"/>
    <property type="match status" value="1"/>
</dbReference>
<dbReference type="GO" id="GO:0009617">
    <property type="term" value="P:response to bacterium"/>
    <property type="evidence" value="ECO:0007669"/>
    <property type="project" value="Ensembl"/>
</dbReference>
<dbReference type="GO" id="GO:0019985">
    <property type="term" value="P:translesion synthesis"/>
    <property type="evidence" value="ECO:0007669"/>
    <property type="project" value="TreeGrafter"/>
</dbReference>
<feature type="domain" description="Proliferating cell nuclear antigen PCNA N-terminal" evidence="5">
    <location>
        <begin position="1"/>
        <end position="46"/>
    </location>
</feature>
<dbReference type="GO" id="GO:0006272">
    <property type="term" value="P:leading strand elongation"/>
    <property type="evidence" value="ECO:0007669"/>
    <property type="project" value="TreeGrafter"/>
</dbReference>